<dbReference type="InParanoid" id="A0A7J8I9C7"/>
<comment type="caution">
    <text evidence="2">The sequence shown here is derived from an EMBL/GenBank/DDBJ whole genome shotgun (WGS) entry which is preliminary data.</text>
</comment>
<feature type="region of interest" description="Disordered" evidence="1">
    <location>
        <begin position="40"/>
        <end position="107"/>
    </location>
</feature>
<protein>
    <submittedName>
        <fullName evidence="2">Uncharacterized protein</fullName>
    </submittedName>
</protein>
<keyword evidence="3" id="KW-1185">Reference proteome</keyword>
<name>A0A7J8I9C7_MOLMO</name>
<evidence type="ECO:0000313" key="3">
    <source>
        <dbReference type="Proteomes" id="UP000550707"/>
    </source>
</evidence>
<reference evidence="2 3" key="1">
    <citation type="journal article" date="2020" name="Nature">
        <title>Six reference-quality genomes reveal evolution of bat adaptations.</title>
        <authorList>
            <person name="Jebb D."/>
            <person name="Huang Z."/>
            <person name="Pippel M."/>
            <person name="Hughes G.M."/>
            <person name="Lavrichenko K."/>
            <person name="Devanna P."/>
            <person name="Winkler S."/>
            <person name="Jermiin L.S."/>
            <person name="Skirmuntt E.C."/>
            <person name="Katzourakis A."/>
            <person name="Burkitt-Gray L."/>
            <person name="Ray D.A."/>
            <person name="Sullivan K.A.M."/>
            <person name="Roscito J.G."/>
            <person name="Kirilenko B.M."/>
            <person name="Davalos L.M."/>
            <person name="Corthals A.P."/>
            <person name="Power M.L."/>
            <person name="Jones G."/>
            <person name="Ransome R.D."/>
            <person name="Dechmann D.K.N."/>
            <person name="Locatelli A.G."/>
            <person name="Puechmaille S.J."/>
            <person name="Fedrigo O."/>
            <person name="Jarvis E.D."/>
            <person name="Hiller M."/>
            <person name="Vernes S.C."/>
            <person name="Myers E.W."/>
            <person name="Teeling E.C."/>
        </authorList>
    </citation>
    <scope>NUCLEOTIDE SEQUENCE [LARGE SCALE GENOMIC DNA]</scope>
    <source>
        <strain evidence="2">MMolMol1</strain>
        <tissue evidence="2">Muscle</tissue>
    </source>
</reference>
<organism evidence="2 3">
    <name type="scientific">Molossus molossus</name>
    <name type="common">Pallas' mastiff bat</name>
    <name type="synonym">Vespertilio molossus</name>
    <dbReference type="NCBI Taxonomy" id="27622"/>
    <lineage>
        <taxon>Eukaryota</taxon>
        <taxon>Metazoa</taxon>
        <taxon>Chordata</taxon>
        <taxon>Craniata</taxon>
        <taxon>Vertebrata</taxon>
        <taxon>Euteleostomi</taxon>
        <taxon>Mammalia</taxon>
        <taxon>Eutheria</taxon>
        <taxon>Laurasiatheria</taxon>
        <taxon>Chiroptera</taxon>
        <taxon>Yangochiroptera</taxon>
        <taxon>Molossidae</taxon>
        <taxon>Molossus</taxon>
    </lineage>
</organism>
<evidence type="ECO:0000256" key="1">
    <source>
        <dbReference type="SAM" id="MobiDB-lite"/>
    </source>
</evidence>
<feature type="region of interest" description="Disordered" evidence="1">
    <location>
        <begin position="151"/>
        <end position="187"/>
    </location>
</feature>
<proteinExistence type="predicted"/>
<gene>
    <name evidence="2" type="ORF">HJG59_010654</name>
</gene>
<accession>A0A7J8I9C7</accession>
<dbReference type="Proteomes" id="UP000550707">
    <property type="component" value="Unassembled WGS sequence"/>
</dbReference>
<dbReference type="EMBL" id="JACASF010000004">
    <property type="protein sequence ID" value="KAF6480860.1"/>
    <property type="molecule type" value="Genomic_DNA"/>
</dbReference>
<dbReference type="AlphaFoldDB" id="A0A7J8I9C7"/>
<evidence type="ECO:0000313" key="2">
    <source>
        <dbReference type="EMBL" id="KAF6480860.1"/>
    </source>
</evidence>
<sequence length="187" mass="19963">MTVPQGSKLLISHCCSGRADARLHLHQDQVSAAWCSCPGPKGQDTQQGHLSPTPHRHHHQDVGQASHTGVGVSKQEGRRHGSRGGQGSDKGRRGLWETPGITRGQGRVTDSFSGVFWGPSWDLYLPQSVHVLGGLGTRSFSPMPVCLGGEVSMQLPPSPTRRHRRPPPTTPACSSTPPGEGSTLHTL</sequence>